<accession>D1BA87</accession>
<dbReference type="EnsemblBacteria" id="ACZ19190">
    <property type="protein sequence ID" value="ACZ19190"/>
    <property type="gene ID" value="Taci_0958"/>
</dbReference>
<reference evidence="2 3" key="1">
    <citation type="journal article" date="2009" name="Stand. Genomic Sci.">
        <title>Complete genome sequence of Thermanaerovibrio acidaminovorans type strain (Su883).</title>
        <authorList>
            <person name="Chovatia M."/>
            <person name="Sikorski J."/>
            <person name="Schroder M."/>
            <person name="Lapidus A."/>
            <person name="Nolan M."/>
            <person name="Tice H."/>
            <person name="Glavina Del Rio T."/>
            <person name="Copeland A."/>
            <person name="Cheng J.F."/>
            <person name="Lucas S."/>
            <person name="Chen F."/>
            <person name="Bruce D."/>
            <person name="Goodwin L."/>
            <person name="Pitluck S."/>
            <person name="Ivanova N."/>
            <person name="Mavromatis K."/>
            <person name="Ovchinnikova G."/>
            <person name="Pati A."/>
            <person name="Chen A."/>
            <person name="Palaniappan K."/>
            <person name="Land M."/>
            <person name="Hauser L."/>
            <person name="Chang Y.J."/>
            <person name="Jeffries C.D."/>
            <person name="Chain P."/>
            <person name="Saunders E."/>
            <person name="Detter J.C."/>
            <person name="Brettin T."/>
            <person name="Rohde M."/>
            <person name="Goker M."/>
            <person name="Spring S."/>
            <person name="Bristow J."/>
            <person name="Markowitz V."/>
            <person name="Hugenholtz P."/>
            <person name="Kyrpides N.C."/>
            <person name="Klenk H.P."/>
            <person name="Eisen J.A."/>
        </authorList>
    </citation>
    <scope>NUCLEOTIDE SEQUENCE [LARGE SCALE GENOMIC DNA]</scope>
    <source>
        <strain evidence="3">ATCC 49978 / DSM 6589 / Su883</strain>
    </source>
</reference>
<dbReference type="Gene3D" id="3.40.50.300">
    <property type="entry name" value="P-loop containing nucleotide triphosphate hydrolases"/>
    <property type="match status" value="1"/>
</dbReference>
<dbReference type="InterPro" id="IPR027417">
    <property type="entry name" value="P-loop_NTPase"/>
</dbReference>
<dbReference type="Proteomes" id="UP000002030">
    <property type="component" value="Chromosome"/>
</dbReference>
<dbReference type="CDD" id="cd00009">
    <property type="entry name" value="AAA"/>
    <property type="match status" value="1"/>
</dbReference>
<dbReference type="RefSeq" id="WP_012869705.1">
    <property type="nucleotide sequence ID" value="NC_013522.1"/>
</dbReference>
<dbReference type="Pfam" id="PF07728">
    <property type="entry name" value="AAA_5"/>
    <property type="match status" value="1"/>
</dbReference>
<dbReference type="REBASE" id="22777">
    <property type="entry name" value="TacMcrBP"/>
</dbReference>
<evidence type="ECO:0000313" key="3">
    <source>
        <dbReference type="Proteomes" id="UP000002030"/>
    </source>
</evidence>
<dbReference type="PANTHER" id="PTHR37291:SF1">
    <property type="entry name" value="TYPE IV METHYL-DIRECTED RESTRICTION ENZYME ECOKMCRB SUBUNIT"/>
    <property type="match status" value="1"/>
</dbReference>
<dbReference type="HOGENOM" id="CLU_420869_0_0_0"/>
<dbReference type="AlphaFoldDB" id="D1BA87"/>
<dbReference type="eggNOG" id="COG0714">
    <property type="taxonomic scope" value="Bacteria"/>
</dbReference>
<dbReference type="SMART" id="SM00382">
    <property type="entry name" value="AAA"/>
    <property type="match status" value="1"/>
</dbReference>
<keyword evidence="3" id="KW-1185">Reference proteome</keyword>
<dbReference type="InterPro" id="IPR003593">
    <property type="entry name" value="AAA+_ATPase"/>
</dbReference>
<dbReference type="EMBL" id="CP001818">
    <property type="protein sequence ID" value="ACZ19190.1"/>
    <property type="molecule type" value="Genomic_DNA"/>
</dbReference>
<dbReference type="SUPFAM" id="SSF52540">
    <property type="entry name" value="P-loop containing nucleoside triphosphate hydrolases"/>
    <property type="match status" value="1"/>
</dbReference>
<proteinExistence type="predicted"/>
<dbReference type="GO" id="GO:0016887">
    <property type="term" value="F:ATP hydrolysis activity"/>
    <property type="evidence" value="ECO:0007669"/>
    <property type="project" value="InterPro"/>
</dbReference>
<dbReference type="InterPro" id="IPR052934">
    <property type="entry name" value="Methyl-DNA_Rec/Restrict_Enz"/>
</dbReference>
<dbReference type="PANTHER" id="PTHR37291">
    <property type="entry name" value="5-METHYLCYTOSINE-SPECIFIC RESTRICTION ENZYME B"/>
    <property type="match status" value="1"/>
</dbReference>
<organism evidence="2 3">
    <name type="scientific">Thermanaerovibrio acidaminovorans (strain ATCC 49978 / DSM 6589 / Su883)</name>
    <name type="common">Selenomonas acidaminovorans</name>
    <dbReference type="NCBI Taxonomy" id="525903"/>
    <lineage>
        <taxon>Bacteria</taxon>
        <taxon>Thermotogati</taxon>
        <taxon>Synergistota</taxon>
        <taxon>Synergistia</taxon>
        <taxon>Synergistales</taxon>
        <taxon>Synergistaceae</taxon>
        <taxon>Thermanaerovibrio</taxon>
    </lineage>
</organism>
<feature type="domain" description="AAA+ ATPase" evidence="1">
    <location>
        <begin position="350"/>
        <end position="526"/>
    </location>
</feature>
<gene>
    <name evidence="2" type="ordered locus">Taci_0958</name>
</gene>
<evidence type="ECO:0000313" key="2">
    <source>
        <dbReference type="EMBL" id="ACZ19190.1"/>
    </source>
</evidence>
<protein>
    <submittedName>
        <fullName evidence="2">ATPase associated with various cellular activities AAA_5</fullName>
    </submittedName>
</protein>
<dbReference type="GO" id="GO:0005524">
    <property type="term" value="F:ATP binding"/>
    <property type="evidence" value="ECO:0007669"/>
    <property type="project" value="InterPro"/>
</dbReference>
<sequence>MVSNNIIKSDEIDLSIIDDREKAEIVCLYFSRLHSNDERYKGKWSKTLDAVAKRYGFKFTLLKNDKDTYDKMFDNGRRGWQYESLEKRGKLFQDVYDKYSTMPIEEHEKLVNRILEEVNNELYTFYSIKTKNPQQVNAILNRQSAIEIDGLNILKDNLSIGQLVFIVLGGDKGRAEVTWETGLIGIGEIVQAPYDEGYEERNYKIKIDVKVLLDKPIKREDLKPYGDTYDIIGIGPITKWEPNQAISQIPERKAIALMRAMLELCPQIDEDLSSVIDPKLMARVKGAIVKLVPREVEFGEAIEQPDSLLDENNFSDTIFCNFYEPNIDTILNEFTLPAKPIISVKNFINANKHIIMTGPPGTGKTTLAERFCQEAVRINYISGYMMTTAIADWSTFDTIGGYMPDKNGSLSFVEGVFLKSIRENKWLIIDEINRAEVDKAFGHFFTVLSGRDIELQYKVPLAGSKEEKNISIRHSDSLESFYDARTATYFIGQNWRIIATMNTYDKNSLFMLSYAFMRRFAFVHIPAPTYNEFEQLIYDRLSEHPELASKLLSIVKVSPKKMGAAVILDIIAYLQASDFKNLVNGICSLIIPQYEGISFAEIKKLYKEFAKVLNSEEKESLENYICEFFDINKNDLMKVKFDDFDEEDNAE</sequence>
<dbReference type="InterPro" id="IPR011704">
    <property type="entry name" value="ATPase_dyneun-rel_AAA"/>
</dbReference>
<name>D1BA87_THEAS</name>
<dbReference type="STRING" id="525903.Taci_0958"/>
<dbReference type="KEGG" id="tai:Taci_0958"/>
<evidence type="ECO:0000259" key="1">
    <source>
        <dbReference type="SMART" id="SM00382"/>
    </source>
</evidence>